<dbReference type="InterPro" id="IPR006311">
    <property type="entry name" value="TAT_signal"/>
</dbReference>
<accession>S6D1L3</accession>
<dbReference type="RefSeq" id="WP_020936338.1">
    <property type="nucleotide sequence ID" value="NC_021921.1"/>
</dbReference>
<keyword evidence="3 8" id="KW-0326">Glycosidase</keyword>
<feature type="region of interest" description="Disordered" evidence="5">
    <location>
        <begin position="478"/>
        <end position="498"/>
    </location>
</feature>
<dbReference type="PROSITE" id="PS50853">
    <property type="entry name" value="FN3"/>
    <property type="match status" value="1"/>
</dbReference>
<dbReference type="GO" id="GO:0000272">
    <property type="term" value="P:polysaccharide catabolic process"/>
    <property type="evidence" value="ECO:0007669"/>
    <property type="project" value="UniProtKB-KW"/>
</dbReference>
<dbReference type="AlphaFoldDB" id="S6D1L3"/>
<dbReference type="GeneID" id="23799322"/>
<dbReference type="EMBL" id="HF571520">
    <property type="protein sequence ID" value="CCQ34238.1"/>
    <property type="molecule type" value="Genomic_DNA"/>
</dbReference>
<dbReference type="SMART" id="SM00060">
    <property type="entry name" value="FN3"/>
    <property type="match status" value="1"/>
</dbReference>
<feature type="domain" description="CBM3" evidence="7">
    <location>
        <begin position="562"/>
        <end position="723"/>
    </location>
</feature>
<proteinExistence type="predicted"/>
<feature type="compositionally biased region" description="Acidic residues" evidence="5">
    <location>
        <begin position="821"/>
        <end position="838"/>
    </location>
</feature>
<dbReference type="Proteomes" id="UP000015381">
    <property type="component" value="Chromosome I"/>
</dbReference>
<evidence type="ECO:0000256" key="4">
    <source>
        <dbReference type="ARBA" id="ARBA00023326"/>
    </source>
</evidence>
<dbReference type="InterPro" id="IPR036966">
    <property type="entry name" value="CBM3_sf"/>
</dbReference>
<organism evidence="8 9">
    <name type="scientific">Halorhabdus tiamatea SARL4B</name>
    <dbReference type="NCBI Taxonomy" id="1033806"/>
    <lineage>
        <taxon>Archaea</taxon>
        <taxon>Methanobacteriati</taxon>
        <taxon>Methanobacteriota</taxon>
        <taxon>Stenosarchaea group</taxon>
        <taxon>Halobacteria</taxon>
        <taxon>Halobacteriales</taxon>
        <taxon>Haloarculaceae</taxon>
        <taxon>Halorhabdus</taxon>
    </lineage>
</organism>
<dbReference type="InterPro" id="IPR012341">
    <property type="entry name" value="6hp_glycosidase-like_sf"/>
</dbReference>
<dbReference type="Pfam" id="PF00041">
    <property type="entry name" value="fn3"/>
    <property type="match status" value="1"/>
</dbReference>
<evidence type="ECO:0000256" key="3">
    <source>
        <dbReference type="ARBA" id="ARBA00023295"/>
    </source>
</evidence>
<dbReference type="Gene3D" id="2.60.40.10">
    <property type="entry name" value="Immunoglobulins"/>
    <property type="match status" value="1"/>
</dbReference>
<dbReference type="CDD" id="cd00063">
    <property type="entry name" value="FN3"/>
    <property type="match status" value="1"/>
</dbReference>
<dbReference type="InterPro" id="IPR013783">
    <property type="entry name" value="Ig-like_fold"/>
</dbReference>
<dbReference type="SMART" id="SM01067">
    <property type="entry name" value="CBM_3"/>
    <property type="match status" value="1"/>
</dbReference>
<reference evidence="8 9" key="1">
    <citation type="journal article" date="2014" name="Environ. Microbiol.">
        <title>Halorhabdus tiamatea: proteogenomics and glycosidase activity measurements identify the first cultivated euryarchaeon from a deep-sea anoxic brine lake as potential polysaccharide degrader.</title>
        <authorList>
            <person name="Werner J."/>
            <person name="Ferrer M."/>
            <person name="Michel G."/>
            <person name="Mann A.J."/>
            <person name="Huang S."/>
            <person name="Juarez S."/>
            <person name="Ciordia S."/>
            <person name="Albar J.P."/>
            <person name="Alcaide M."/>
            <person name="La Cono V."/>
            <person name="Yakimov M.M."/>
            <person name="Antunes A."/>
            <person name="Taborda M."/>
            <person name="Da Costa M.S."/>
            <person name="Amann R.I."/>
            <person name="Gloeckner F.O."/>
            <person name="Golyshina O.V."/>
            <person name="Golyshin P.N."/>
            <person name="Teeling H."/>
        </authorList>
    </citation>
    <scope>NUCLEOTIDE SEQUENCE [LARGE SCALE GENOMIC DNA]</scope>
    <source>
        <strain evidence="9">SARL4B</strain>
    </source>
</reference>
<evidence type="ECO:0000313" key="8">
    <source>
        <dbReference type="EMBL" id="CCQ34238.1"/>
    </source>
</evidence>
<feature type="region of interest" description="Disordered" evidence="5">
    <location>
        <begin position="720"/>
        <end position="739"/>
    </location>
</feature>
<dbReference type="InterPro" id="IPR008965">
    <property type="entry name" value="CBM2/CBM3_carb-bd_dom_sf"/>
</dbReference>
<evidence type="ECO:0000256" key="5">
    <source>
        <dbReference type="SAM" id="MobiDB-lite"/>
    </source>
</evidence>
<evidence type="ECO:0000259" key="7">
    <source>
        <dbReference type="PROSITE" id="PS51172"/>
    </source>
</evidence>
<dbReference type="HOGENOM" id="CLU_008926_0_2_2"/>
<dbReference type="InterPro" id="IPR001701">
    <property type="entry name" value="Glyco_hydro_9"/>
</dbReference>
<dbReference type="Pfam" id="PF00759">
    <property type="entry name" value="Glyco_hydro_9"/>
    <property type="match status" value="1"/>
</dbReference>
<evidence type="ECO:0000313" key="9">
    <source>
        <dbReference type="Proteomes" id="UP000015381"/>
    </source>
</evidence>
<dbReference type="SUPFAM" id="SSF48208">
    <property type="entry name" value="Six-hairpin glycosidases"/>
    <property type="match status" value="1"/>
</dbReference>
<name>S6D1L3_9EURY</name>
<keyword evidence="2" id="KW-0119">Carbohydrate metabolism</keyword>
<keyword evidence="1 8" id="KW-0378">Hydrolase</keyword>
<dbReference type="InterPro" id="IPR003961">
    <property type="entry name" value="FN3_dom"/>
</dbReference>
<sequence length="984" mass="106966">MTHHDANSRGMGRTNTDRDDGLFRRDLLAAMGLGAGSVALGTDVGTPSVISRAAGQTSLELDYAHALQQSLYFYDANRCGATTMGERLQWRGECHHSDTEISLDAATEDGGTNLSASFIDEYSDVLGPDGTGTVDVSGGFHDAGDHMKFGLPQSFSASTLSWALYEFEDAFRDVGVYDHMVDILRHFADYFLQSTFRSQDGDVVAFCYHVGEGSIDHNYWGPPELQSSEEYPRPAYFATAEDPASDQCAGAAAALAITSLVLESEDAEYAVECLDTAQALYDFAVENRGLGYDGGFYDSSYDEDELSWAAVWLHIATDDDAYLDDILATDDSGNYAGYLGQIIDSTDDDWQNIWVHSWDTVWSGVFLKLAPITDDPEHWQIARWNLEYLSGGAVEHGDDNDTNYASTSDAGFTVLNTWGSARYNAAAQFQAMVYRKYRDTEKAVALTDWAATQMNYIMGANPFGYSLIVGFTDDHAEHPHHRAAHGSKTNSMEEPEEHRHTLWGALVGGPDEDDTHVDETSDYVYNEVAIDFNAGLVGALAGFNTFYSDTGDPVAAFPPDEEPIDAYYAEGEVLQENADRTQVRVTIHNESIHPPHREDGLSARYFIDISELREAGQSIDAVSVEVQYDQQATEGDGSTDVSGPIAWDEDAGIYYIELDWSGNQIYGAREIQISMIAEQDDNWESNWDPSNDPSFQDIGEEATVTEAIPVYLDGELVYGQLPGESESEPDDTTAPTAPSNLFVVETTASSAEIEWEAASDEGGSGLDHYTISVAGDFDQQVEAETTGTTVEELDAETTYEIGVSAVDAAGNESDTVTVEATTDEADDGEDDSDDEESPTDALVVNDYDGDPAWSSNRNDLGQWCGAGSFENGSGDVEDGALVLEYDNGGWYQEQINQAVDDYSSVVLEVSGANGGEESEIRFAMDGVSDLLANLTDDSIGASAGEVRIDMESAGIDPAAQGLAVRLNFWQGGNSTLEIKEVRLE</sequence>
<feature type="domain" description="Fibronectin type-III" evidence="6">
    <location>
        <begin position="737"/>
        <end position="825"/>
    </location>
</feature>
<keyword evidence="4" id="KW-0624">Polysaccharide degradation</keyword>
<evidence type="ECO:0000259" key="6">
    <source>
        <dbReference type="PROSITE" id="PS50853"/>
    </source>
</evidence>
<dbReference type="PANTHER" id="PTHR22298">
    <property type="entry name" value="ENDO-1,4-BETA-GLUCANASE"/>
    <property type="match status" value="1"/>
</dbReference>
<dbReference type="GO" id="GO:0008810">
    <property type="term" value="F:cellulase activity"/>
    <property type="evidence" value="ECO:0007669"/>
    <property type="project" value="UniProtKB-EC"/>
</dbReference>
<keyword evidence="9" id="KW-1185">Reference proteome</keyword>
<dbReference type="PROSITE" id="PS51318">
    <property type="entry name" value="TAT"/>
    <property type="match status" value="1"/>
</dbReference>
<dbReference type="InterPro" id="IPR036116">
    <property type="entry name" value="FN3_sf"/>
</dbReference>
<dbReference type="Gene3D" id="2.60.40.710">
    <property type="entry name" value="Endoglucanase-like"/>
    <property type="match status" value="1"/>
</dbReference>
<protein>
    <submittedName>
        <fullName evidence="8">Beta-1,4-glucanase family GH9-CBM3</fullName>
        <ecNumber evidence="8">3.2.1.4</ecNumber>
    </submittedName>
</protein>
<dbReference type="PATRIC" id="fig|1033806.12.peg.2112"/>
<dbReference type="PROSITE" id="PS51172">
    <property type="entry name" value="CBM3"/>
    <property type="match status" value="1"/>
</dbReference>
<dbReference type="EC" id="3.2.1.4" evidence="8"/>
<dbReference type="SUPFAM" id="SSF49384">
    <property type="entry name" value="Carbohydrate-binding domain"/>
    <property type="match status" value="1"/>
</dbReference>
<dbReference type="OrthoDB" id="373626at2157"/>
<evidence type="ECO:0000256" key="1">
    <source>
        <dbReference type="ARBA" id="ARBA00022801"/>
    </source>
</evidence>
<dbReference type="InterPro" id="IPR001956">
    <property type="entry name" value="CBM3"/>
</dbReference>
<dbReference type="Pfam" id="PF00942">
    <property type="entry name" value="CBM_3"/>
    <property type="match status" value="1"/>
</dbReference>
<evidence type="ECO:0000256" key="2">
    <source>
        <dbReference type="ARBA" id="ARBA00023277"/>
    </source>
</evidence>
<dbReference type="KEGG" id="hti:HTIA_2124"/>
<gene>
    <name evidence="8" type="ORF">HTIA_2124</name>
</gene>
<dbReference type="GO" id="GO:0030248">
    <property type="term" value="F:cellulose binding"/>
    <property type="evidence" value="ECO:0007669"/>
    <property type="project" value="InterPro"/>
</dbReference>
<dbReference type="SUPFAM" id="SSF49265">
    <property type="entry name" value="Fibronectin type III"/>
    <property type="match status" value="1"/>
</dbReference>
<feature type="region of interest" description="Disordered" evidence="5">
    <location>
        <begin position="821"/>
        <end position="842"/>
    </location>
</feature>
<dbReference type="Gene3D" id="1.50.10.10">
    <property type="match status" value="1"/>
</dbReference>
<dbReference type="InterPro" id="IPR008928">
    <property type="entry name" value="6-hairpin_glycosidase_sf"/>
</dbReference>